<dbReference type="Proteomes" id="UP000828390">
    <property type="component" value="Unassembled WGS sequence"/>
</dbReference>
<gene>
    <name evidence="1" type="ORF">DPMN_156022</name>
</gene>
<keyword evidence="2" id="KW-1185">Reference proteome</keyword>
<evidence type="ECO:0000313" key="2">
    <source>
        <dbReference type="Proteomes" id="UP000828390"/>
    </source>
</evidence>
<reference evidence="1" key="1">
    <citation type="journal article" date="2019" name="bioRxiv">
        <title>The Genome of the Zebra Mussel, Dreissena polymorpha: A Resource for Invasive Species Research.</title>
        <authorList>
            <person name="McCartney M.A."/>
            <person name="Auch B."/>
            <person name="Kono T."/>
            <person name="Mallez S."/>
            <person name="Zhang Y."/>
            <person name="Obille A."/>
            <person name="Becker A."/>
            <person name="Abrahante J.E."/>
            <person name="Garbe J."/>
            <person name="Badalamenti J.P."/>
            <person name="Herman A."/>
            <person name="Mangelson H."/>
            <person name="Liachko I."/>
            <person name="Sullivan S."/>
            <person name="Sone E.D."/>
            <person name="Koren S."/>
            <person name="Silverstein K.A.T."/>
            <person name="Beckman K.B."/>
            <person name="Gohl D.M."/>
        </authorList>
    </citation>
    <scope>NUCLEOTIDE SEQUENCE</scope>
    <source>
        <strain evidence="1">Duluth1</strain>
        <tissue evidence="1">Whole animal</tissue>
    </source>
</reference>
<dbReference type="EMBL" id="JAIWYP010000007">
    <property type="protein sequence ID" value="KAH3802346.1"/>
    <property type="molecule type" value="Genomic_DNA"/>
</dbReference>
<sequence length="305" mass="35250">MKRITNCEVIMITHERTRMDSLRECEMTHKDSLGEYEVVVGTHERTRNGSLVDCEVVVRTHEMTRQDSLEDCEMTNKDSLSDCEVVVIVRTHEKTRKDSIGDDEGLWRYNGHFAKTPYGCPYDVTNAAAMWVTMEIGKNGENDIPYPQANGGVNTCIERRIPSRLIARVMIQDLEGTQSGEETSKNMKKTLKRALLDYRYSSFGGIHKSPSQLHVSPELSNEISDIKDTVENLIPRQTRSEFYYNKHSSRPNKELNETQTTMAHHINDFISGKEVKNTQHRDHNYVVETEKAHKLHRNRRRLKAR</sequence>
<reference evidence="1" key="2">
    <citation type="submission" date="2020-11" db="EMBL/GenBank/DDBJ databases">
        <authorList>
            <person name="McCartney M.A."/>
            <person name="Auch B."/>
            <person name="Kono T."/>
            <person name="Mallez S."/>
            <person name="Becker A."/>
            <person name="Gohl D.M."/>
            <person name="Silverstein K.A.T."/>
            <person name="Koren S."/>
            <person name="Bechman K.B."/>
            <person name="Herman A."/>
            <person name="Abrahante J.E."/>
            <person name="Garbe J."/>
        </authorList>
    </citation>
    <scope>NUCLEOTIDE SEQUENCE</scope>
    <source>
        <strain evidence="1">Duluth1</strain>
        <tissue evidence="1">Whole animal</tissue>
    </source>
</reference>
<organism evidence="1 2">
    <name type="scientific">Dreissena polymorpha</name>
    <name type="common">Zebra mussel</name>
    <name type="synonym">Mytilus polymorpha</name>
    <dbReference type="NCBI Taxonomy" id="45954"/>
    <lineage>
        <taxon>Eukaryota</taxon>
        <taxon>Metazoa</taxon>
        <taxon>Spiralia</taxon>
        <taxon>Lophotrochozoa</taxon>
        <taxon>Mollusca</taxon>
        <taxon>Bivalvia</taxon>
        <taxon>Autobranchia</taxon>
        <taxon>Heteroconchia</taxon>
        <taxon>Euheterodonta</taxon>
        <taxon>Imparidentia</taxon>
        <taxon>Neoheterodontei</taxon>
        <taxon>Myida</taxon>
        <taxon>Dreissenoidea</taxon>
        <taxon>Dreissenidae</taxon>
        <taxon>Dreissena</taxon>
    </lineage>
</organism>
<comment type="caution">
    <text evidence="1">The sequence shown here is derived from an EMBL/GenBank/DDBJ whole genome shotgun (WGS) entry which is preliminary data.</text>
</comment>
<evidence type="ECO:0000313" key="1">
    <source>
        <dbReference type="EMBL" id="KAH3802346.1"/>
    </source>
</evidence>
<proteinExistence type="predicted"/>
<dbReference type="AlphaFoldDB" id="A0A9D4FST3"/>
<accession>A0A9D4FST3</accession>
<protein>
    <submittedName>
        <fullName evidence="1">Uncharacterized protein</fullName>
    </submittedName>
</protein>
<name>A0A9D4FST3_DREPO</name>